<organism evidence="1 2">
    <name type="scientific">Albugo candida</name>
    <dbReference type="NCBI Taxonomy" id="65357"/>
    <lineage>
        <taxon>Eukaryota</taxon>
        <taxon>Sar</taxon>
        <taxon>Stramenopiles</taxon>
        <taxon>Oomycota</taxon>
        <taxon>Peronosporomycetes</taxon>
        <taxon>Albuginales</taxon>
        <taxon>Albuginaceae</taxon>
        <taxon>Albugo</taxon>
    </lineage>
</organism>
<evidence type="ECO:0000313" key="1">
    <source>
        <dbReference type="EMBL" id="CCI11747.1"/>
    </source>
</evidence>
<name>A0A024FXU5_9STRA</name>
<dbReference type="InParanoid" id="A0A024FXU5"/>
<dbReference type="EMBL" id="CAIX01001850">
    <property type="protein sequence ID" value="CCI11747.1"/>
    <property type="molecule type" value="Genomic_DNA"/>
</dbReference>
<gene>
    <name evidence="1" type="ORF">BN9_134140</name>
</gene>
<protein>
    <submittedName>
        <fullName evidence="1">Uncharacterized protein</fullName>
    </submittedName>
</protein>
<evidence type="ECO:0000313" key="2">
    <source>
        <dbReference type="Proteomes" id="UP000053237"/>
    </source>
</evidence>
<proteinExistence type="predicted"/>
<accession>A0A024FXU5</accession>
<keyword evidence="2" id="KW-1185">Reference proteome</keyword>
<sequence>MKSAELCLFRSMYESQTIIQNYVTTFCSEIISWDSEDCERLKHIIPKHFEGSRNIQEKHKQVGDTRILVSTDKKPKNLEEIEHILMPLAYGRMARYSKKFINTLDIFKSFDKLEILHPEQPDCIKIISVFNMNLRCIACILKGVTGPRLVFISSLINAMIFTDASAQIPDCDRKCAFKERLKGDECKKYLEEHTKNSEMYERPSKPEYNHEKSGNCLVLYHQYHLKQKCFIRMKKILGIALKMTEIHTITTTSLLVDFSKLDPRAFGEFIKRDRKLTGKNFCSRIQKVPQLVCSEHQAFLSPARTQSFERIAINKFNETHIPMGVWPPQNYITSRNVASVVSKTSFFSKSWSDTGTQSWLKYNVIAFVEYESKKAKQIDCVNCLLQHTEVFFAYNDESTTGGYIWMRPAPSTIIKSCVAYDICSSLTYNDQRNQLKRPVGLRQMTHDDIN</sequence>
<dbReference type="Proteomes" id="UP000053237">
    <property type="component" value="Unassembled WGS sequence"/>
</dbReference>
<dbReference type="AlphaFoldDB" id="A0A024FXU5"/>
<reference evidence="1 2" key="1">
    <citation type="submission" date="2012-05" db="EMBL/GenBank/DDBJ databases">
        <title>Recombination and specialization in a pathogen metapopulation.</title>
        <authorList>
            <person name="Gardiner A."/>
            <person name="Kemen E."/>
            <person name="Schultz-Larsen T."/>
            <person name="MacLean D."/>
            <person name="Van Oosterhout C."/>
            <person name="Jones J.D.G."/>
        </authorList>
    </citation>
    <scope>NUCLEOTIDE SEQUENCE [LARGE SCALE GENOMIC DNA]</scope>
    <source>
        <strain evidence="1 2">Ac Nc2</strain>
    </source>
</reference>
<comment type="caution">
    <text evidence="1">The sequence shown here is derived from an EMBL/GenBank/DDBJ whole genome shotgun (WGS) entry which is preliminary data.</text>
</comment>